<dbReference type="SUPFAM" id="SSF55874">
    <property type="entry name" value="ATPase domain of HSP90 chaperone/DNA topoisomerase II/histidine kinase"/>
    <property type="match status" value="1"/>
</dbReference>
<evidence type="ECO:0000256" key="3">
    <source>
        <dbReference type="ARBA" id="ARBA00012438"/>
    </source>
</evidence>
<keyword evidence="8 13" id="KW-0418">Kinase</keyword>
<reference evidence="13 14" key="1">
    <citation type="journal article" date="2015" name="Nature">
        <title>rRNA introns, odd ribosomes, and small enigmatic genomes across a large radiation of phyla.</title>
        <authorList>
            <person name="Brown C.T."/>
            <person name="Hug L.A."/>
            <person name="Thomas B.C."/>
            <person name="Sharon I."/>
            <person name="Castelle C.J."/>
            <person name="Singh A."/>
            <person name="Wilkins M.J."/>
            <person name="Williams K.H."/>
            <person name="Banfield J.F."/>
        </authorList>
    </citation>
    <scope>NUCLEOTIDE SEQUENCE [LARGE SCALE GENOMIC DNA]</scope>
</reference>
<dbReference type="CDD" id="cd00082">
    <property type="entry name" value="HisKA"/>
    <property type="match status" value="1"/>
</dbReference>
<keyword evidence="5" id="KW-0597">Phosphoprotein</keyword>
<dbReference type="GO" id="GO:0005886">
    <property type="term" value="C:plasma membrane"/>
    <property type="evidence" value="ECO:0007669"/>
    <property type="project" value="UniProtKB-SubCell"/>
</dbReference>
<dbReference type="PRINTS" id="PR00344">
    <property type="entry name" value="BCTRLSENSOR"/>
</dbReference>
<dbReference type="Pfam" id="PF00512">
    <property type="entry name" value="HisKA"/>
    <property type="match status" value="1"/>
</dbReference>
<dbReference type="EC" id="2.7.13.3" evidence="3"/>
<comment type="catalytic activity">
    <reaction evidence="1">
        <text>ATP + protein L-histidine = ADP + protein N-phospho-L-histidine.</text>
        <dbReference type="EC" id="2.7.13.3"/>
    </reaction>
</comment>
<dbReference type="Gene3D" id="1.10.287.130">
    <property type="match status" value="1"/>
</dbReference>
<keyword evidence="10" id="KW-0902">Two-component regulatory system</keyword>
<dbReference type="SMART" id="SM00387">
    <property type="entry name" value="HATPase_c"/>
    <property type="match status" value="1"/>
</dbReference>
<dbReference type="FunFam" id="3.30.565.10:FF:000023">
    <property type="entry name" value="PAS domain-containing sensor histidine kinase"/>
    <property type="match status" value="1"/>
</dbReference>
<keyword evidence="6" id="KW-0808">Transferase</keyword>
<dbReference type="InterPro" id="IPR003661">
    <property type="entry name" value="HisK_dim/P_dom"/>
</dbReference>
<dbReference type="InterPro" id="IPR003594">
    <property type="entry name" value="HATPase_dom"/>
</dbReference>
<evidence type="ECO:0000256" key="10">
    <source>
        <dbReference type="ARBA" id="ARBA00023012"/>
    </source>
</evidence>
<dbReference type="GO" id="GO:0005524">
    <property type="term" value="F:ATP binding"/>
    <property type="evidence" value="ECO:0007669"/>
    <property type="project" value="UniProtKB-KW"/>
</dbReference>
<evidence type="ECO:0000256" key="8">
    <source>
        <dbReference type="ARBA" id="ARBA00022777"/>
    </source>
</evidence>
<evidence type="ECO:0000256" key="4">
    <source>
        <dbReference type="ARBA" id="ARBA00022475"/>
    </source>
</evidence>
<dbReference type="SUPFAM" id="SSF47384">
    <property type="entry name" value="Homodimeric domain of signal transducing histidine kinase"/>
    <property type="match status" value="1"/>
</dbReference>
<dbReference type="PANTHER" id="PTHR45453:SF1">
    <property type="entry name" value="PHOSPHATE REGULON SENSOR PROTEIN PHOR"/>
    <property type="match status" value="1"/>
</dbReference>
<dbReference type="EMBL" id="LBVC01000060">
    <property type="protein sequence ID" value="KKQ76796.1"/>
    <property type="molecule type" value="Genomic_DNA"/>
</dbReference>
<evidence type="ECO:0000259" key="12">
    <source>
        <dbReference type="PROSITE" id="PS50109"/>
    </source>
</evidence>
<dbReference type="Pfam" id="PF02518">
    <property type="entry name" value="HATPase_c"/>
    <property type="match status" value="1"/>
</dbReference>
<evidence type="ECO:0000256" key="9">
    <source>
        <dbReference type="ARBA" id="ARBA00022840"/>
    </source>
</evidence>
<keyword evidence="7" id="KW-0547">Nucleotide-binding</keyword>
<keyword evidence="4" id="KW-1003">Cell membrane</keyword>
<dbReference type="InterPro" id="IPR036097">
    <property type="entry name" value="HisK_dim/P_sf"/>
</dbReference>
<keyword evidence="11" id="KW-0472">Membrane</keyword>
<accession>A0A0G0NI67</accession>
<dbReference type="Gene3D" id="3.30.565.10">
    <property type="entry name" value="Histidine kinase-like ATPase, C-terminal domain"/>
    <property type="match status" value="1"/>
</dbReference>
<dbReference type="AlphaFoldDB" id="A0A0G0NI67"/>
<comment type="subcellular location">
    <subcellularLocation>
        <location evidence="2">Cell membrane</location>
    </subcellularLocation>
</comment>
<comment type="caution">
    <text evidence="13">The sequence shown here is derived from an EMBL/GenBank/DDBJ whole genome shotgun (WGS) entry which is preliminary data.</text>
</comment>
<dbReference type="InterPro" id="IPR005467">
    <property type="entry name" value="His_kinase_dom"/>
</dbReference>
<evidence type="ECO:0000313" key="14">
    <source>
        <dbReference type="Proteomes" id="UP000034324"/>
    </source>
</evidence>
<evidence type="ECO:0000256" key="5">
    <source>
        <dbReference type="ARBA" id="ARBA00022553"/>
    </source>
</evidence>
<proteinExistence type="predicted"/>
<name>A0A0G0NI67_9BACT</name>
<sequence length="319" mass="35339">MIRLFSEQEEILPKTYCQGSFNKPVKVVGKEGKQTKVNLMTTQAEGSVQTNLGCILILHDLSKEEELEQMKLDFVSMASHELKTPLTSIIGYLSVFLDEAGNKLPKENLDLLDKAFVSAKQLQTLIQNLLNVNKIERERLDVEVEPINLNDNFGKAIEDLQNQAKLKNISLNFSRDDTLPKVLADPVRIGEVINNLVANAINYTSAGGKITVYMKASPNEVTTTVEDTGMGISQEAIPHLFSKFFRVSNSMQKGNKGTGLGLYISKSIIQKLNGKIWVESEVGKGSKFHFSLPVAIQDTSSLDRNKFVSEAIQTGALNY</sequence>
<dbReference type="InterPro" id="IPR036890">
    <property type="entry name" value="HATPase_C_sf"/>
</dbReference>
<protein>
    <recommendedName>
        <fullName evidence="3">histidine kinase</fullName>
        <ecNumber evidence="3">2.7.13.3</ecNumber>
    </recommendedName>
</protein>
<dbReference type="PROSITE" id="PS50109">
    <property type="entry name" value="HIS_KIN"/>
    <property type="match status" value="1"/>
</dbReference>
<organism evidence="13 14">
    <name type="scientific">Candidatus Daviesbacteria bacterium GW2011_GWF2_38_6</name>
    <dbReference type="NCBI Taxonomy" id="1618432"/>
    <lineage>
        <taxon>Bacteria</taxon>
        <taxon>Candidatus Daviesiibacteriota</taxon>
    </lineage>
</organism>
<dbReference type="GO" id="GO:0016036">
    <property type="term" value="P:cellular response to phosphate starvation"/>
    <property type="evidence" value="ECO:0007669"/>
    <property type="project" value="TreeGrafter"/>
</dbReference>
<evidence type="ECO:0000256" key="6">
    <source>
        <dbReference type="ARBA" id="ARBA00022679"/>
    </source>
</evidence>
<evidence type="ECO:0000256" key="2">
    <source>
        <dbReference type="ARBA" id="ARBA00004236"/>
    </source>
</evidence>
<dbReference type="InterPro" id="IPR004358">
    <property type="entry name" value="Sig_transdc_His_kin-like_C"/>
</dbReference>
<dbReference type="Proteomes" id="UP000034324">
    <property type="component" value="Unassembled WGS sequence"/>
</dbReference>
<dbReference type="GO" id="GO:0004721">
    <property type="term" value="F:phosphoprotein phosphatase activity"/>
    <property type="evidence" value="ECO:0007669"/>
    <property type="project" value="TreeGrafter"/>
</dbReference>
<gene>
    <name evidence="13" type="ORF">US99_C0060G0005</name>
</gene>
<feature type="domain" description="Histidine kinase" evidence="12">
    <location>
        <begin position="77"/>
        <end position="296"/>
    </location>
</feature>
<keyword evidence="9" id="KW-0067">ATP-binding</keyword>
<dbReference type="SMART" id="SM00388">
    <property type="entry name" value="HisKA"/>
    <property type="match status" value="1"/>
</dbReference>
<dbReference type="InterPro" id="IPR050351">
    <property type="entry name" value="BphY/WalK/GraS-like"/>
</dbReference>
<dbReference type="GO" id="GO:0000155">
    <property type="term" value="F:phosphorelay sensor kinase activity"/>
    <property type="evidence" value="ECO:0007669"/>
    <property type="project" value="InterPro"/>
</dbReference>
<evidence type="ECO:0000256" key="7">
    <source>
        <dbReference type="ARBA" id="ARBA00022741"/>
    </source>
</evidence>
<evidence type="ECO:0000313" key="13">
    <source>
        <dbReference type="EMBL" id="KKQ76796.1"/>
    </source>
</evidence>
<evidence type="ECO:0000256" key="1">
    <source>
        <dbReference type="ARBA" id="ARBA00000085"/>
    </source>
</evidence>
<dbReference type="PANTHER" id="PTHR45453">
    <property type="entry name" value="PHOSPHATE REGULON SENSOR PROTEIN PHOR"/>
    <property type="match status" value="1"/>
</dbReference>
<evidence type="ECO:0000256" key="11">
    <source>
        <dbReference type="ARBA" id="ARBA00023136"/>
    </source>
</evidence>